<evidence type="ECO:0000313" key="8">
    <source>
        <dbReference type="EMBL" id="QHW31586.1"/>
    </source>
</evidence>
<evidence type="ECO:0000259" key="7">
    <source>
        <dbReference type="Pfam" id="PF09335"/>
    </source>
</evidence>
<protein>
    <recommendedName>
        <fullName evidence="6">TVP38/TMEM64 family membrane protein</fullName>
    </recommendedName>
</protein>
<dbReference type="InterPro" id="IPR015414">
    <property type="entry name" value="TMEM64"/>
</dbReference>
<dbReference type="Proteomes" id="UP000479114">
    <property type="component" value="Chromosome"/>
</dbReference>
<feature type="transmembrane region" description="Helical" evidence="6">
    <location>
        <begin position="173"/>
        <end position="191"/>
    </location>
</feature>
<dbReference type="GO" id="GO:0005886">
    <property type="term" value="C:plasma membrane"/>
    <property type="evidence" value="ECO:0007669"/>
    <property type="project" value="UniProtKB-SubCell"/>
</dbReference>
<feature type="transmembrane region" description="Helical" evidence="6">
    <location>
        <begin position="113"/>
        <end position="133"/>
    </location>
</feature>
<evidence type="ECO:0000256" key="3">
    <source>
        <dbReference type="ARBA" id="ARBA00022692"/>
    </source>
</evidence>
<feature type="domain" description="VTT" evidence="7">
    <location>
        <begin position="48"/>
        <end position="163"/>
    </location>
</feature>
<feature type="transmembrane region" description="Helical" evidence="6">
    <location>
        <begin position="35"/>
        <end position="55"/>
    </location>
</feature>
<evidence type="ECO:0000256" key="6">
    <source>
        <dbReference type="RuleBase" id="RU366058"/>
    </source>
</evidence>
<dbReference type="InterPro" id="IPR032816">
    <property type="entry name" value="VTT_dom"/>
</dbReference>
<keyword evidence="3 6" id="KW-0812">Transmembrane</keyword>
<comment type="subcellular location">
    <subcellularLocation>
        <location evidence="1 6">Cell membrane</location>
        <topology evidence="1 6">Multi-pass membrane protein</topology>
    </subcellularLocation>
</comment>
<keyword evidence="2 6" id="KW-1003">Cell membrane</keyword>
<evidence type="ECO:0000256" key="2">
    <source>
        <dbReference type="ARBA" id="ARBA00022475"/>
    </source>
</evidence>
<keyword evidence="9" id="KW-1185">Reference proteome</keyword>
<comment type="similarity">
    <text evidence="6">Belongs to the TVP38/TMEM64 family.</text>
</comment>
<dbReference type="EMBL" id="CP048286">
    <property type="protein sequence ID" value="QHW31586.1"/>
    <property type="molecule type" value="Genomic_DNA"/>
</dbReference>
<gene>
    <name evidence="8" type="ORF">GZH47_12540</name>
</gene>
<dbReference type="Pfam" id="PF09335">
    <property type="entry name" value="VTT_dom"/>
    <property type="match status" value="1"/>
</dbReference>
<keyword evidence="4 6" id="KW-1133">Transmembrane helix</keyword>
<keyword evidence="5 6" id="KW-0472">Membrane</keyword>
<dbReference type="KEGG" id="prz:GZH47_12540"/>
<evidence type="ECO:0000313" key="9">
    <source>
        <dbReference type="Proteomes" id="UP000479114"/>
    </source>
</evidence>
<dbReference type="AlphaFoldDB" id="A0A6C0P048"/>
<reference evidence="8 9" key="1">
    <citation type="submission" date="2020-02" db="EMBL/GenBank/DDBJ databases">
        <title>Paenibacillus sp. nov., isolated from rhizosphere soil of tomato.</title>
        <authorList>
            <person name="Weon H.-Y."/>
            <person name="Lee S.A."/>
        </authorList>
    </citation>
    <scope>NUCLEOTIDE SEQUENCE [LARGE SCALE GENOMIC DNA]</scope>
    <source>
        <strain evidence="8 9">14171R-81</strain>
    </source>
</reference>
<proteinExistence type="inferred from homology"/>
<dbReference type="PANTHER" id="PTHR12677:SF55">
    <property type="entry name" value="UNDECAPRENYL PHOSPHATE TRANSPORTER SAOUHSC_00901-RELATED"/>
    <property type="match status" value="1"/>
</dbReference>
<sequence length="201" mass="22453">MNLFGNWLTQFKNMDLEHLQRTLESYSAYGPLPGILLPLAESFIPVLPLIVFVAANANIYGLFLGSLYSWIGVCTGSLLLFWLSRKLGGHFSDWLRRRFPKAGKLLAFIERKGFTPIFLLACFPFSPSALINVISGLSGISFRSFVLAILLGKAVMILTVSLLSFNIGDLLEQPWRILIALVVLAVMWFGGKKMEARLQLK</sequence>
<evidence type="ECO:0000256" key="1">
    <source>
        <dbReference type="ARBA" id="ARBA00004651"/>
    </source>
</evidence>
<accession>A0A6C0P048</accession>
<dbReference type="RefSeq" id="WP_162640392.1">
    <property type="nucleotide sequence ID" value="NZ_CP048286.1"/>
</dbReference>
<organism evidence="8 9">
    <name type="scientific">Paenibacillus rhizovicinus</name>
    <dbReference type="NCBI Taxonomy" id="2704463"/>
    <lineage>
        <taxon>Bacteria</taxon>
        <taxon>Bacillati</taxon>
        <taxon>Bacillota</taxon>
        <taxon>Bacilli</taxon>
        <taxon>Bacillales</taxon>
        <taxon>Paenibacillaceae</taxon>
        <taxon>Paenibacillus</taxon>
    </lineage>
</organism>
<feature type="transmembrane region" description="Helical" evidence="6">
    <location>
        <begin position="145"/>
        <end position="167"/>
    </location>
</feature>
<name>A0A6C0P048_9BACL</name>
<feature type="transmembrane region" description="Helical" evidence="6">
    <location>
        <begin position="62"/>
        <end position="83"/>
    </location>
</feature>
<dbReference type="PANTHER" id="PTHR12677">
    <property type="entry name" value="GOLGI APPARATUS MEMBRANE PROTEIN TVP38-RELATED"/>
    <property type="match status" value="1"/>
</dbReference>
<evidence type="ECO:0000256" key="4">
    <source>
        <dbReference type="ARBA" id="ARBA00022989"/>
    </source>
</evidence>
<evidence type="ECO:0000256" key="5">
    <source>
        <dbReference type="ARBA" id="ARBA00023136"/>
    </source>
</evidence>